<feature type="compositionally biased region" description="Basic and acidic residues" evidence="1">
    <location>
        <begin position="331"/>
        <end position="343"/>
    </location>
</feature>
<name>A0A2B4SGN4_STYPI</name>
<evidence type="ECO:0000313" key="3">
    <source>
        <dbReference type="Proteomes" id="UP000225706"/>
    </source>
</evidence>
<reference evidence="3" key="1">
    <citation type="journal article" date="2017" name="bioRxiv">
        <title>Comparative analysis of the genomes of Stylophora pistillata and Acropora digitifera provides evidence for extensive differences between species of corals.</title>
        <authorList>
            <person name="Voolstra C.R."/>
            <person name="Li Y."/>
            <person name="Liew Y.J."/>
            <person name="Baumgarten S."/>
            <person name="Zoccola D."/>
            <person name="Flot J.-F."/>
            <person name="Tambutte S."/>
            <person name="Allemand D."/>
            <person name="Aranda M."/>
        </authorList>
    </citation>
    <scope>NUCLEOTIDE SEQUENCE [LARGE SCALE GENOMIC DNA]</scope>
</reference>
<evidence type="ECO:0000256" key="1">
    <source>
        <dbReference type="SAM" id="MobiDB-lite"/>
    </source>
</evidence>
<dbReference type="AlphaFoldDB" id="A0A2B4SGN4"/>
<feature type="compositionally biased region" description="Acidic residues" evidence="1">
    <location>
        <begin position="344"/>
        <end position="356"/>
    </location>
</feature>
<sequence>MSTSEIAAAQNADLSRAHDEEVDVENGASNLKRKRASSLDGRPRHQWKFWLLRNYAHSQGGMTLFNEIVEHADKEKDSLRLETSANPKLVGDLISALWGDKVKKVRRGQRIDRKYCVLNLIRKQGQTVQPPDYDVTNDFQQLAKNDTFQLPIGWYKVVDNPCRISFVHPEPLEFGNQRIYKEIVMELSPEKNVSFIVKSHSCELHLSTLNVERIVKDLTVSEKTEVVLDFVNTSKLCLGCILPEDDSIRSLIPHQTGVLKTLNNSEVLTQNRAFSSKCQLFVCYAGKQCSKCSGVSRTYKRRKGRRETGESFHKHCNKRYLTKDEIFQQLQEQRKLNRKHDQEKEDDQSPGSEDGESNTSDDSGTEEEKD</sequence>
<dbReference type="OrthoDB" id="6013562at2759"/>
<dbReference type="EMBL" id="LSMT01000072">
    <property type="protein sequence ID" value="PFX29051.1"/>
    <property type="molecule type" value="Genomic_DNA"/>
</dbReference>
<organism evidence="2 3">
    <name type="scientific">Stylophora pistillata</name>
    <name type="common">Smooth cauliflower coral</name>
    <dbReference type="NCBI Taxonomy" id="50429"/>
    <lineage>
        <taxon>Eukaryota</taxon>
        <taxon>Metazoa</taxon>
        <taxon>Cnidaria</taxon>
        <taxon>Anthozoa</taxon>
        <taxon>Hexacorallia</taxon>
        <taxon>Scleractinia</taxon>
        <taxon>Astrocoeniina</taxon>
        <taxon>Pocilloporidae</taxon>
        <taxon>Stylophora</taxon>
    </lineage>
</organism>
<proteinExistence type="predicted"/>
<keyword evidence="3" id="KW-1185">Reference proteome</keyword>
<dbReference type="Proteomes" id="UP000225706">
    <property type="component" value="Unassembled WGS sequence"/>
</dbReference>
<accession>A0A2B4SGN4</accession>
<comment type="caution">
    <text evidence="2">The sequence shown here is derived from an EMBL/GenBank/DDBJ whole genome shotgun (WGS) entry which is preliminary data.</text>
</comment>
<feature type="region of interest" description="Disordered" evidence="1">
    <location>
        <begin position="1"/>
        <end position="37"/>
    </location>
</feature>
<gene>
    <name evidence="2" type="ORF">AWC38_SpisGene6236</name>
</gene>
<evidence type="ECO:0000313" key="2">
    <source>
        <dbReference type="EMBL" id="PFX29051.1"/>
    </source>
</evidence>
<feature type="region of interest" description="Disordered" evidence="1">
    <location>
        <begin position="331"/>
        <end position="370"/>
    </location>
</feature>
<protein>
    <submittedName>
        <fullName evidence="2">Uncharacterized protein</fullName>
    </submittedName>
</protein>